<evidence type="ECO:0000313" key="1">
    <source>
        <dbReference type="EMBL" id="ENZ41911.1"/>
    </source>
</evidence>
<dbReference type="AlphaFoldDB" id="N9ZQ08"/>
<name>N9ZQ08_9FIRM</name>
<comment type="caution">
    <text evidence="1">The sequence shown here is derived from an EMBL/GenBank/DDBJ whole genome shotgun (WGS) entry which is preliminary data.</text>
</comment>
<gene>
    <name evidence="1" type="ORF">HMPREF1097_01287</name>
</gene>
<organism evidence="1 2">
    <name type="scientific">Enterocloster bolteae 90B8</name>
    <dbReference type="NCBI Taxonomy" id="997897"/>
    <lineage>
        <taxon>Bacteria</taxon>
        <taxon>Bacillati</taxon>
        <taxon>Bacillota</taxon>
        <taxon>Clostridia</taxon>
        <taxon>Lachnospirales</taxon>
        <taxon>Lachnospiraceae</taxon>
        <taxon>Enterocloster</taxon>
    </lineage>
</organism>
<dbReference type="Proteomes" id="UP000013041">
    <property type="component" value="Unassembled WGS sequence"/>
</dbReference>
<evidence type="ECO:0000313" key="2">
    <source>
        <dbReference type="Proteomes" id="UP000013041"/>
    </source>
</evidence>
<dbReference type="RefSeq" id="WP_002571558.1">
    <property type="nucleotide sequence ID" value="NZ_KB851149.1"/>
</dbReference>
<dbReference type="EMBL" id="AGYG01000009">
    <property type="protein sequence ID" value="ENZ41911.1"/>
    <property type="molecule type" value="Genomic_DNA"/>
</dbReference>
<proteinExistence type="predicted"/>
<dbReference type="PATRIC" id="fig|997897.5.peg.1368"/>
<reference evidence="1 2" key="1">
    <citation type="submission" date="2013-01" db="EMBL/GenBank/DDBJ databases">
        <title>The Genome Sequence of Clostridium bolteae 90B8.</title>
        <authorList>
            <consortium name="The Broad Institute Genome Sequencing Platform"/>
            <person name="Earl A."/>
            <person name="Ward D."/>
            <person name="Feldgarden M."/>
            <person name="Gevers D."/>
            <person name="Courvalin P."/>
            <person name="Lambert T."/>
            <person name="Walker B."/>
            <person name="Young S.K."/>
            <person name="Zeng Q."/>
            <person name="Gargeya S."/>
            <person name="Fitzgerald M."/>
            <person name="Haas B."/>
            <person name="Abouelleil A."/>
            <person name="Alvarado L."/>
            <person name="Arachchi H.M."/>
            <person name="Berlin A.M."/>
            <person name="Chapman S.B."/>
            <person name="Dewar J."/>
            <person name="Goldberg J."/>
            <person name="Griggs A."/>
            <person name="Gujja S."/>
            <person name="Hansen M."/>
            <person name="Howarth C."/>
            <person name="Imamovic A."/>
            <person name="Larimer J."/>
            <person name="McCowan C."/>
            <person name="Murphy C."/>
            <person name="Neiman D."/>
            <person name="Pearson M."/>
            <person name="Priest M."/>
            <person name="Roberts A."/>
            <person name="Saif S."/>
            <person name="Shea T."/>
            <person name="Sisk P."/>
            <person name="Sykes S."/>
            <person name="Wortman J."/>
            <person name="Nusbaum C."/>
            <person name="Birren B."/>
        </authorList>
    </citation>
    <scope>NUCLEOTIDE SEQUENCE [LARGE SCALE GENOMIC DNA]</scope>
    <source>
        <strain evidence="1 2">90B8</strain>
    </source>
</reference>
<dbReference type="HOGENOM" id="CLU_498486_0_0_9"/>
<accession>N9ZQ08</accession>
<sequence length="536" mass="62702">MRIYIKRENCSEGLWMNLPASQNEIEHLYTELEKMHPSSMSPFVAGVESEIQTLAECVEDCTVFKDGHMERFNELARTMDQWEKEEKVRFDAALQMDHPDTIEEIMDIANNLDRYILNTRMKNWKEAGRLELEKWGIQIDRKLEPFLDMEAIGKDYVHMAGCMTPMGYVAKQKEIPYKSNESKYPGVFIKEDLLSVHMMDENWKKETFRLPLTEQEKNSQTIKKWDSYAIKDTSGYLEELPCYLPPDTTLSELIRVADVIYREIVKKGLLNKDKLYAILEAELPERIEDVCKIIPGYENYEYIQVNKIDDQNMMRMMAWHYLEIILPKELEPYFNYVEYMKTLHAPCIVVTSTGVIFHADGDFSRRLSGGQNLRLYSPITVTMFRNDSDGFTPEVLSGERLIMQKDRINAELRRHQPPDEECMGIFLYNQLLRAKVEYMVPEIEAYGGQLWCALKVKTRGVLTDAEHKELKNDWQRQMKEGWGMSLIEYPIYLDEGEMHIGLWDDDYGTDLCIKTEEELKGTDITGQKTEGMEPSM</sequence>
<protein>
    <submittedName>
        <fullName evidence="1">Uncharacterized protein</fullName>
    </submittedName>
</protein>